<name>A0AAV3SD74_HALDO</name>
<protein>
    <recommendedName>
        <fullName evidence="5">Transposase</fullName>
    </recommendedName>
</protein>
<evidence type="ECO:0000313" key="3">
    <source>
        <dbReference type="EMBL" id="GAA0452355.1"/>
    </source>
</evidence>
<sequence>MVSGSETIPFHLIMTPSKPTKEEILDRLAALEEENQQLREQVEELEDLRKENKHLRAKLRWYEGPHTPPSKEQPGDEESSSSESDQRNL</sequence>
<dbReference type="AlphaFoldDB" id="A0AAV3SD74"/>
<feature type="region of interest" description="Disordered" evidence="2">
    <location>
        <begin position="59"/>
        <end position="89"/>
    </location>
</feature>
<feature type="coiled-coil region" evidence="1">
    <location>
        <begin position="21"/>
        <end position="58"/>
    </location>
</feature>
<organism evidence="3 4">
    <name type="scientific">Halococcus dombrowskii</name>
    <dbReference type="NCBI Taxonomy" id="179637"/>
    <lineage>
        <taxon>Archaea</taxon>
        <taxon>Methanobacteriati</taxon>
        <taxon>Methanobacteriota</taxon>
        <taxon>Stenosarchaea group</taxon>
        <taxon>Halobacteria</taxon>
        <taxon>Halobacteriales</taxon>
        <taxon>Halococcaceae</taxon>
        <taxon>Halococcus</taxon>
    </lineage>
</organism>
<comment type="caution">
    <text evidence="3">The sequence shown here is derived from an EMBL/GenBank/DDBJ whole genome shotgun (WGS) entry which is preliminary data.</text>
</comment>
<proteinExistence type="predicted"/>
<evidence type="ECO:0000313" key="4">
    <source>
        <dbReference type="Proteomes" id="UP001500962"/>
    </source>
</evidence>
<reference evidence="3" key="2">
    <citation type="submission" date="2023-12" db="EMBL/GenBank/DDBJ databases">
        <authorList>
            <person name="Sun Q."/>
            <person name="Inoue M."/>
        </authorList>
    </citation>
    <scope>NUCLEOTIDE SEQUENCE</scope>
    <source>
        <strain evidence="3">JCM 12289</strain>
    </source>
</reference>
<evidence type="ECO:0000256" key="1">
    <source>
        <dbReference type="SAM" id="Coils"/>
    </source>
</evidence>
<accession>A0AAV3SD74</accession>
<evidence type="ECO:0008006" key="5">
    <source>
        <dbReference type="Google" id="ProtNLM"/>
    </source>
</evidence>
<evidence type="ECO:0000256" key="2">
    <source>
        <dbReference type="SAM" id="MobiDB-lite"/>
    </source>
</evidence>
<reference evidence="3" key="1">
    <citation type="journal article" date="2014" name="Int. J. Syst. Evol. Microbiol.">
        <title>Complete genome sequence of Corynebacterium casei LMG S-19264T (=DSM 44701T), isolated from a smear-ripened cheese.</title>
        <authorList>
            <consortium name="US DOE Joint Genome Institute (JGI-PGF)"/>
            <person name="Walter F."/>
            <person name="Albersmeier A."/>
            <person name="Kalinowski J."/>
            <person name="Ruckert C."/>
        </authorList>
    </citation>
    <scope>NUCLEOTIDE SEQUENCE</scope>
    <source>
        <strain evidence="3">JCM 12289</strain>
    </source>
</reference>
<keyword evidence="1" id="KW-0175">Coiled coil</keyword>
<dbReference type="EMBL" id="BAAADN010000007">
    <property type="protein sequence ID" value="GAA0452355.1"/>
    <property type="molecule type" value="Genomic_DNA"/>
</dbReference>
<gene>
    <name evidence="3" type="ORF">GCM10008985_05040</name>
</gene>
<dbReference type="Proteomes" id="UP001500962">
    <property type="component" value="Unassembled WGS sequence"/>
</dbReference>